<organism evidence="2 3">
    <name type="scientific">Passalora fulva</name>
    <name type="common">Tomato leaf mold</name>
    <name type="synonym">Cladosporium fulvum</name>
    <dbReference type="NCBI Taxonomy" id="5499"/>
    <lineage>
        <taxon>Eukaryota</taxon>
        <taxon>Fungi</taxon>
        <taxon>Dikarya</taxon>
        <taxon>Ascomycota</taxon>
        <taxon>Pezizomycotina</taxon>
        <taxon>Dothideomycetes</taxon>
        <taxon>Dothideomycetidae</taxon>
        <taxon>Mycosphaerellales</taxon>
        <taxon>Mycosphaerellaceae</taxon>
        <taxon>Fulvia</taxon>
    </lineage>
</organism>
<dbReference type="EMBL" id="CP090173">
    <property type="protein sequence ID" value="UJO23931.1"/>
    <property type="molecule type" value="Genomic_DNA"/>
</dbReference>
<reference evidence="2" key="1">
    <citation type="submission" date="2021-12" db="EMBL/GenBank/DDBJ databases">
        <authorList>
            <person name="Zaccaron A."/>
            <person name="Stergiopoulos I."/>
        </authorList>
    </citation>
    <scope>NUCLEOTIDE SEQUENCE</scope>
    <source>
        <strain evidence="2">Race5_Kim</strain>
    </source>
</reference>
<dbReference type="OrthoDB" id="5393654at2759"/>
<dbReference type="PANTHER" id="PTHR35179">
    <property type="entry name" value="PROTEIN CBG02620"/>
    <property type="match status" value="1"/>
</dbReference>
<evidence type="ECO:0000313" key="3">
    <source>
        <dbReference type="Proteomes" id="UP000756132"/>
    </source>
</evidence>
<gene>
    <name evidence="2" type="ORF">CLAFUR5_12549</name>
</gene>
<evidence type="ECO:0008006" key="4">
    <source>
        <dbReference type="Google" id="ProtNLM"/>
    </source>
</evidence>
<feature type="region of interest" description="Disordered" evidence="1">
    <location>
        <begin position="1"/>
        <end position="42"/>
    </location>
</feature>
<dbReference type="PANTHER" id="PTHR35179:SF2">
    <property type="entry name" value="START DOMAIN-CONTAINING PROTEIN"/>
    <property type="match status" value="1"/>
</dbReference>
<protein>
    <recommendedName>
        <fullName evidence="4">Geranylgeranyl pyrophosphate synthetase</fullName>
    </recommendedName>
</protein>
<feature type="compositionally biased region" description="Polar residues" evidence="1">
    <location>
        <begin position="1"/>
        <end position="10"/>
    </location>
</feature>
<dbReference type="KEGG" id="ffu:CLAFUR5_12549"/>
<feature type="compositionally biased region" description="Acidic residues" evidence="1">
    <location>
        <begin position="415"/>
        <end position="427"/>
    </location>
</feature>
<dbReference type="GeneID" id="71992427"/>
<dbReference type="AlphaFoldDB" id="A0A9Q8PK01"/>
<keyword evidence="3" id="KW-1185">Reference proteome</keyword>
<name>A0A9Q8PK01_PASFU</name>
<proteinExistence type="predicted"/>
<reference evidence="2" key="2">
    <citation type="journal article" date="2022" name="Microb. Genom.">
        <title>A chromosome-scale genome assembly of the tomato pathogen Cladosporium fulvum reveals a compartmentalized genome architecture and the presence of a dispensable chromosome.</title>
        <authorList>
            <person name="Zaccaron A.Z."/>
            <person name="Chen L.H."/>
            <person name="Samaras A."/>
            <person name="Stergiopoulos I."/>
        </authorList>
    </citation>
    <scope>NUCLEOTIDE SEQUENCE</scope>
    <source>
        <strain evidence="2">Race5_Kim</strain>
    </source>
</reference>
<evidence type="ECO:0000256" key="1">
    <source>
        <dbReference type="SAM" id="MobiDB-lite"/>
    </source>
</evidence>
<feature type="region of interest" description="Disordered" evidence="1">
    <location>
        <begin position="390"/>
        <end position="430"/>
    </location>
</feature>
<sequence length="444" mass="49770">MYGNRTSGHSFQPRGGYRGRGSRGHNWRGGQTQSKSVNNAGGQAPPFGAALCTYQWQDFKQKVLKHNCQYLASFNWLKRNVPTMVIPGVPPKWSPPENTPHLEEDASEYFRDINAAQYPKHPIEPAVRAVLAQNHGLDTREIDIFACGSTMGSLLRFARQADKSFRFIVDTVEDTVFFIRRENSPTEKIVDVRGYGHTMPEAYTPLESCVRESVSHQRLIKYNFDSFTCVVRYEGDGYLGESSSDSRAVSTMLPDHDGISMQQGGKVIPQKAIFDIKTRSHKKKSEDILGGELDRLWVRQIPNFIMAYHQHGNFNDIEVKDVRKQILQWENDHVDELRVLSALVAEIVSYARHHPDEAFEVCSQQQGVLEMRKLDGSFPRVMPEDLKLAWGGAESDGGSDSSESQGDQAGSDAEGGVDVDSDVEGDPDYTACTEDCGYCGRCKY</sequence>
<accession>A0A9Q8PK01</accession>
<evidence type="ECO:0000313" key="2">
    <source>
        <dbReference type="EMBL" id="UJO23931.1"/>
    </source>
</evidence>
<feature type="compositionally biased region" description="Low complexity" evidence="1">
    <location>
        <begin position="391"/>
        <end position="414"/>
    </location>
</feature>
<dbReference type="Proteomes" id="UP000756132">
    <property type="component" value="Chromosome 11"/>
</dbReference>
<dbReference type="RefSeq" id="XP_047768297.1">
    <property type="nucleotide sequence ID" value="XM_047911697.1"/>
</dbReference>
<feature type="compositionally biased region" description="Polar residues" evidence="1">
    <location>
        <begin position="29"/>
        <end position="41"/>
    </location>
</feature>